<dbReference type="EMBL" id="JABAYA010000112">
    <property type="protein sequence ID" value="KAF7724752.1"/>
    <property type="molecule type" value="Genomic_DNA"/>
</dbReference>
<gene>
    <name evidence="1" type="ORF">EC973_000780</name>
</gene>
<proteinExistence type="predicted"/>
<protein>
    <submittedName>
        <fullName evidence="1">Uncharacterized protein</fullName>
    </submittedName>
</protein>
<evidence type="ECO:0000313" key="1">
    <source>
        <dbReference type="EMBL" id="KAF7724752.1"/>
    </source>
</evidence>
<reference evidence="1" key="1">
    <citation type="submission" date="2020-01" db="EMBL/GenBank/DDBJ databases">
        <title>Genome Sequencing of Three Apophysomyces-Like Fungal Strains Confirms a Novel Fungal Genus in the Mucoromycota with divergent Burkholderia-like Endosymbiotic Bacteria.</title>
        <authorList>
            <person name="Stajich J.E."/>
            <person name="Macias A.M."/>
            <person name="Carter-House D."/>
            <person name="Lovett B."/>
            <person name="Kasson L.R."/>
            <person name="Berry K."/>
            <person name="Grigoriev I."/>
            <person name="Chang Y."/>
            <person name="Spatafora J."/>
            <person name="Kasson M.T."/>
        </authorList>
    </citation>
    <scope>NUCLEOTIDE SEQUENCE</scope>
    <source>
        <strain evidence="1">NRRL A-21654</strain>
    </source>
</reference>
<accession>A0A8H7BIS2</accession>
<comment type="caution">
    <text evidence="1">The sequence shown here is derived from an EMBL/GenBank/DDBJ whole genome shotgun (WGS) entry which is preliminary data.</text>
</comment>
<organism evidence="1 2">
    <name type="scientific">Apophysomyces ossiformis</name>
    <dbReference type="NCBI Taxonomy" id="679940"/>
    <lineage>
        <taxon>Eukaryota</taxon>
        <taxon>Fungi</taxon>
        <taxon>Fungi incertae sedis</taxon>
        <taxon>Mucoromycota</taxon>
        <taxon>Mucoromycotina</taxon>
        <taxon>Mucoromycetes</taxon>
        <taxon>Mucorales</taxon>
        <taxon>Mucorineae</taxon>
        <taxon>Mucoraceae</taxon>
        <taxon>Apophysomyces</taxon>
    </lineage>
</organism>
<name>A0A8H7BIS2_9FUNG</name>
<dbReference type="AlphaFoldDB" id="A0A8H7BIS2"/>
<dbReference type="Proteomes" id="UP000605846">
    <property type="component" value="Unassembled WGS sequence"/>
</dbReference>
<keyword evidence="2" id="KW-1185">Reference proteome</keyword>
<evidence type="ECO:0000313" key="2">
    <source>
        <dbReference type="Proteomes" id="UP000605846"/>
    </source>
</evidence>
<sequence>MDVLISTTNSDLPPPPPSVAMHEPQNLLLTKPFQYIPKPSPSSADIITIDPSTDAPLTPDYSCMADPWPVEECNNNELNGANWNDMELSMMMQPYYYQDELVNGCYTDDPFDTISTVTTTVPNSMTSTHSMVNLPTTHLMDHHLLWNPTNNGEDNLWYLSYVPSSSGISF</sequence>
<dbReference type="OrthoDB" id="10362292at2759"/>